<sequence>MLNQPIALALLGICLLPSCASLPAPVQMMFQPAEQVRHSGSDVASSYYRLGRYHQDHGDLALALTAYNYAIARNPTGAEARIAAAFIHAQQGRLPQARAMLLAVCEEYPALVQPRNNLGYVYYLQGEYGAAAASFRQVLAMEPANERARNNLALAEGANVRHLAVKPESAPTQAAAAPPAAAPVAAAPIEPAAPAGGMQLVRLASNMYELKMAPSQAAQSAAPAIAAASAAIADARTTPDSRVEIANGNGVAGMAKRFRQALAKRGVAVTRLTNARPFGRAQTSIEFRPGFEQQARSLQATLGGKGVLQQADKLQARTDVRLVLGKDADLAFSNEPAMHAGAMLTSAVTPPSTNN</sequence>
<feature type="repeat" description="TPR" evidence="1">
    <location>
        <begin position="112"/>
        <end position="145"/>
    </location>
</feature>
<dbReference type="Pfam" id="PF13432">
    <property type="entry name" value="TPR_16"/>
    <property type="match status" value="2"/>
</dbReference>
<dbReference type="SMART" id="SM00028">
    <property type="entry name" value="TPR"/>
    <property type="match status" value="3"/>
</dbReference>
<dbReference type="EMBL" id="JAJHPV010000013">
    <property type="protein sequence ID" value="MCC6071522.1"/>
    <property type="molecule type" value="Genomic_DNA"/>
</dbReference>
<protein>
    <submittedName>
        <fullName evidence="4">LytR C-terminal domain-containing protein</fullName>
    </submittedName>
</protein>
<evidence type="ECO:0000256" key="2">
    <source>
        <dbReference type="SAM" id="SignalP"/>
    </source>
</evidence>
<feature type="repeat" description="TPR" evidence="1">
    <location>
        <begin position="44"/>
        <end position="77"/>
    </location>
</feature>
<keyword evidence="5" id="KW-1185">Reference proteome</keyword>
<evidence type="ECO:0000313" key="4">
    <source>
        <dbReference type="EMBL" id="MCC6071522.1"/>
    </source>
</evidence>
<dbReference type="Pfam" id="PF13399">
    <property type="entry name" value="LytR_C"/>
    <property type="match status" value="1"/>
</dbReference>
<dbReference type="PROSITE" id="PS50005">
    <property type="entry name" value="TPR"/>
    <property type="match status" value="2"/>
</dbReference>
<dbReference type="SUPFAM" id="SSF48452">
    <property type="entry name" value="TPR-like"/>
    <property type="match status" value="1"/>
</dbReference>
<organism evidence="4 5">
    <name type="scientific">Massilia agrisoli</name>
    <dbReference type="NCBI Taxonomy" id="2892444"/>
    <lineage>
        <taxon>Bacteria</taxon>
        <taxon>Pseudomonadati</taxon>
        <taxon>Pseudomonadota</taxon>
        <taxon>Betaproteobacteria</taxon>
        <taxon>Burkholderiales</taxon>
        <taxon>Oxalobacteraceae</taxon>
        <taxon>Telluria group</taxon>
        <taxon>Massilia</taxon>
    </lineage>
</organism>
<dbReference type="RefSeq" id="WP_229432429.1">
    <property type="nucleotide sequence ID" value="NZ_JAJHPV010000013.1"/>
</dbReference>
<keyword evidence="2" id="KW-0732">Signal</keyword>
<accession>A0ABS8IS98</accession>
<reference evidence="4 5" key="1">
    <citation type="submission" date="2021-11" db="EMBL/GenBank/DDBJ databases">
        <authorList>
            <person name="Huq M.A."/>
        </authorList>
    </citation>
    <scope>NUCLEOTIDE SEQUENCE [LARGE SCALE GENOMIC DNA]</scope>
    <source>
        <strain evidence="4 5">MAHUQ-52</strain>
    </source>
</reference>
<evidence type="ECO:0000313" key="5">
    <source>
        <dbReference type="Proteomes" id="UP001198701"/>
    </source>
</evidence>
<dbReference type="Proteomes" id="UP001198701">
    <property type="component" value="Unassembled WGS sequence"/>
</dbReference>
<proteinExistence type="predicted"/>
<dbReference type="Gene3D" id="1.25.40.10">
    <property type="entry name" value="Tetratricopeptide repeat domain"/>
    <property type="match status" value="1"/>
</dbReference>
<gene>
    <name evidence="4" type="ORF">LMJ30_11185</name>
</gene>
<name>A0ABS8IS98_9BURK</name>
<dbReference type="Gene3D" id="3.30.70.2390">
    <property type="match status" value="1"/>
</dbReference>
<dbReference type="InterPro" id="IPR027381">
    <property type="entry name" value="LytR/CpsA/Psr_C"/>
</dbReference>
<comment type="caution">
    <text evidence="4">The sequence shown here is derived from an EMBL/GenBank/DDBJ whole genome shotgun (WGS) entry which is preliminary data.</text>
</comment>
<evidence type="ECO:0000256" key="1">
    <source>
        <dbReference type="PROSITE-ProRule" id="PRU00339"/>
    </source>
</evidence>
<feature type="chain" id="PRO_5045050761" evidence="2">
    <location>
        <begin position="21"/>
        <end position="355"/>
    </location>
</feature>
<keyword evidence="1" id="KW-0802">TPR repeat</keyword>
<feature type="signal peptide" evidence="2">
    <location>
        <begin position="1"/>
        <end position="20"/>
    </location>
</feature>
<feature type="domain" description="LytR/CpsA/Psr regulator C-terminal" evidence="3">
    <location>
        <begin position="241"/>
        <end position="327"/>
    </location>
</feature>
<evidence type="ECO:0000259" key="3">
    <source>
        <dbReference type="Pfam" id="PF13399"/>
    </source>
</evidence>
<dbReference type="InterPro" id="IPR011990">
    <property type="entry name" value="TPR-like_helical_dom_sf"/>
</dbReference>
<dbReference type="InterPro" id="IPR019734">
    <property type="entry name" value="TPR_rpt"/>
</dbReference>